<dbReference type="Gene3D" id="3.40.50.300">
    <property type="entry name" value="P-loop containing nucleotide triphosphate hydrolases"/>
    <property type="match status" value="2"/>
</dbReference>
<evidence type="ECO:0000256" key="3">
    <source>
        <dbReference type="ARBA" id="ARBA00022448"/>
    </source>
</evidence>
<evidence type="ECO:0000259" key="14">
    <source>
        <dbReference type="PROSITE" id="PS50893"/>
    </source>
</evidence>
<evidence type="ECO:0000256" key="9">
    <source>
        <dbReference type="ARBA" id="ARBA00022840"/>
    </source>
</evidence>
<feature type="transmembrane region" description="Helical" evidence="13">
    <location>
        <begin position="778"/>
        <end position="797"/>
    </location>
</feature>
<keyword evidence="6 13" id="KW-0812">Transmembrane</keyword>
<evidence type="ECO:0000256" key="10">
    <source>
        <dbReference type="ARBA" id="ARBA00022967"/>
    </source>
</evidence>
<dbReference type="Proteomes" id="UP000293652">
    <property type="component" value="Unassembled WGS sequence"/>
</dbReference>
<comment type="caution">
    <text evidence="15">The sequence shown here is derived from an EMBL/GenBank/DDBJ whole genome shotgun (WGS) entry which is preliminary data.</text>
</comment>
<dbReference type="CDD" id="cd03215">
    <property type="entry name" value="ABC_Carb_Monos_II"/>
    <property type="match status" value="1"/>
</dbReference>
<evidence type="ECO:0000256" key="6">
    <source>
        <dbReference type="ARBA" id="ARBA00022692"/>
    </source>
</evidence>
<feature type="transmembrane region" description="Helical" evidence="13">
    <location>
        <begin position="575"/>
        <end position="596"/>
    </location>
</feature>
<comment type="similarity">
    <text evidence="2">Belongs to the ABC transporter superfamily.</text>
</comment>
<evidence type="ECO:0000256" key="13">
    <source>
        <dbReference type="SAM" id="Phobius"/>
    </source>
</evidence>
<feature type="transmembrane region" description="Helical" evidence="13">
    <location>
        <begin position="804"/>
        <end position="823"/>
    </location>
</feature>
<feature type="domain" description="ABC transporter" evidence="14">
    <location>
        <begin position="265"/>
        <end position="509"/>
    </location>
</feature>
<dbReference type="Pfam" id="PF00005">
    <property type="entry name" value="ABC_tran"/>
    <property type="match status" value="2"/>
</dbReference>
<dbReference type="GO" id="GO:0005886">
    <property type="term" value="C:plasma membrane"/>
    <property type="evidence" value="ECO:0007669"/>
    <property type="project" value="UniProtKB-SubCell"/>
</dbReference>
<feature type="transmembrane region" description="Helical" evidence="13">
    <location>
        <begin position="698"/>
        <end position="719"/>
    </location>
</feature>
<dbReference type="InterPro" id="IPR003439">
    <property type="entry name" value="ABC_transporter-like_ATP-bd"/>
</dbReference>
<keyword evidence="8" id="KW-0547">Nucleotide-binding</keyword>
<keyword evidence="12 13" id="KW-0472">Membrane</keyword>
<proteinExistence type="inferred from homology"/>
<evidence type="ECO:0000256" key="5">
    <source>
        <dbReference type="ARBA" id="ARBA00022597"/>
    </source>
</evidence>
<dbReference type="SMART" id="SM00382">
    <property type="entry name" value="AAA"/>
    <property type="match status" value="2"/>
</dbReference>
<dbReference type="PROSITE" id="PS50893">
    <property type="entry name" value="ABC_TRANSPORTER_2"/>
    <property type="match status" value="2"/>
</dbReference>
<keyword evidence="7" id="KW-0677">Repeat</keyword>
<dbReference type="Pfam" id="PF02653">
    <property type="entry name" value="BPD_transp_2"/>
    <property type="match status" value="1"/>
</dbReference>
<evidence type="ECO:0000256" key="1">
    <source>
        <dbReference type="ARBA" id="ARBA00004651"/>
    </source>
</evidence>
<keyword evidence="10" id="KW-1278">Translocase</keyword>
<dbReference type="GO" id="GO:0005524">
    <property type="term" value="F:ATP binding"/>
    <property type="evidence" value="ECO:0007669"/>
    <property type="project" value="UniProtKB-KW"/>
</dbReference>
<keyword evidence="9 15" id="KW-0067">ATP-binding</keyword>
<feature type="transmembrane region" description="Helical" evidence="13">
    <location>
        <begin position="603"/>
        <end position="622"/>
    </location>
</feature>
<dbReference type="InterPro" id="IPR050107">
    <property type="entry name" value="ABC_carbohydrate_import_ATPase"/>
</dbReference>
<feature type="transmembrane region" description="Helical" evidence="13">
    <location>
        <begin position="657"/>
        <end position="678"/>
    </location>
</feature>
<organism evidence="15 16">
    <name type="scientific">Rhizobium leguminosarum</name>
    <dbReference type="NCBI Taxonomy" id="384"/>
    <lineage>
        <taxon>Bacteria</taxon>
        <taxon>Pseudomonadati</taxon>
        <taxon>Pseudomonadota</taxon>
        <taxon>Alphaproteobacteria</taxon>
        <taxon>Hyphomicrobiales</taxon>
        <taxon>Rhizobiaceae</taxon>
        <taxon>Rhizobium/Agrobacterium group</taxon>
        <taxon>Rhizobium</taxon>
    </lineage>
</organism>
<feature type="transmembrane region" description="Helical" evidence="13">
    <location>
        <begin position="829"/>
        <end position="849"/>
    </location>
</feature>
<evidence type="ECO:0000256" key="11">
    <source>
        <dbReference type="ARBA" id="ARBA00022989"/>
    </source>
</evidence>
<dbReference type="CDD" id="cd06579">
    <property type="entry name" value="TM_PBP1_transp_AraH_like"/>
    <property type="match status" value="1"/>
</dbReference>
<accession>A0A4Q8XSU7</accession>
<feature type="domain" description="ABC transporter" evidence="14">
    <location>
        <begin position="21"/>
        <end position="255"/>
    </location>
</feature>
<evidence type="ECO:0000313" key="15">
    <source>
        <dbReference type="EMBL" id="TAX65932.1"/>
    </source>
</evidence>
<comment type="subcellular location">
    <subcellularLocation>
        <location evidence="1">Cell membrane</location>
        <topology evidence="1">Multi-pass membrane protein</topology>
    </subcellularLocation>
</comment>
<dbReference type="AlphaFoldDB" id="A0A4Q8XSU7"/>
<dbReference type="InterPro" id="IPR027417">
    <property type="entry name" value="P-loop_NTPase"/>
</dbReference>
<keyword evidence="5" id="KW-0762">Sugar transport</keyword>
<evidence type="ECO:0000256" key="8">
    <source>
        <dbReference type="ARBA" id="ARBA00022741"/>
    </source>
</evidence>
<dbReference type="PROSITE" id="PS00211">
    <property type="entry name" value="ABC_TRANSPORTER_1"/>
    <property type="match status" value="1"/>
</dbReference>
<keyword evidence="3" id="KW-0813">Transport</keyword>
<feature type="transmembrane region" description="Helical" evidence="13">
    <location>
        <begin position="549"/>
        <end position="569"/>
    </location>
</feature>
<geneLocation type="plasmid" evidence="15">
    <name>pSM145A_Rh05</name>
</geneLocation>
<dbReference type="RefSeq" id="WP_130671454.1">
    <property type="nucleotide sequence ID" value="NZ_SIOS01000005.1"/>
</dbReference>
<dbReference type="CDD" id="cd03216">
    <property type="entry name" value="ABC_Carb_Monos_I"/>
    <property type="match status" value="1"/>
</dbReference>
<dbReference type="InterPro" id="IPR003593">
    <property type="entry name" value="AAA+_ATPase"/>
</dbReference>
<dbReference type="InterPro" id="IPR001851">
    <property type="entry name" value="ABC_transp_permease"/>
</dbReference>
<dbReference type="GO" id="GO:0022857">
    <property type="term" value="F:transmembrane transporter activity"/>
    <property type="evidence" value="ECO:0007669"/>
    <property type="project" value="InterPro"/>
</dbReference>
<keyword evidence="4" id="KW-1003">Cell membrane</keyword>
<dbReference type="EMBL" id="SIPC01000005">
    <property type="protein sequence ID" value="TAX65932.1"/>
    <property type="molecule type" value="Genomic_DNA"/>
</dbReference>
<feature type="transmembrane region" description="Helical" evidence="13">
    <location>
        <begin position="749"/>
        <end position="772"/>
    </location>
</feature>
<sequence length="862" mass="90853">MLDVSGRPKAAGTRATGQVVASLEGVTKVFGGTVAVANVSIELRAGEVLALLGENGAGKSTCVKLLAGVHRPDGGQVVMLGKPVAFASPLEAQRAGVAVMHQHPGLFPDLSIAENLFIGQTGLRWKLDHRQMQSEAARLLTLVGLEVDVTAPLGRLRTSEQQLVEIARALSLDARVLIMDEPTAALSQREVERLFTVVDNLRPQGVAMMFVGHRMDEIYRVADRIAVLRDGRHVATEIAADLSRERAVQMMVGRSLDGLYPRNNTAPGDVVLDVRGLSCDGSFQDVSFQLRAGEILGFGGLVGSGRTEIARVLFGIDQPTGGTIAIDGKTMRFVSPKDAMGNGIAYVSEDRIGQSLVMDFPILNNASLTVLDKATRGGLMSREKEIGIAKPFLDRLRLRFKSFDQPVGALSGGNQQKVVLAKWLATNPRILILDEPTQGIDVQTKADVHAMMTDLAAKGMAIILISSELPELLGMADRMIVLREGSVTAEFRHDEATQEKVIGAATDAIVKKVDGEIVAQPVPHRDEKSVIPERAARGTWRRVLARRELGLFAAIAAVVIPISMLNIRMLSGANLSALAMDAGLLMIVAVAQMLVVITRSIDLSVAAIIGLAAYGAASTIHLHPEIGVVGGVALACSIGLAAGFLNGLIVTYGRVPAIVVTLGTMSIFRGINSLWAGGTQVSADQVPQAWLDMTAANFFGVPAVLLIAIATLLVVAYILRNTSIGRELFAIGSNPGGASLIGIASRARILMAFSAAGLLAGFDGALWASRYATVDARVAYGFELTVIAAVVVGGIAVRGGSGTVLGVAAGALMLLIINNGLTLVRVDPLWLQGVYGLVILAAIGIDALVARRAAGKRKGAHR</sequence>
<dbReference type="SUPFAM" id="SSF52540">
    <property type="entry name" value="P-loop containing nucleoside triphosphate hydrolases"/>
    <property type="match status" value="2"/>
</dbReference>
<protein>
    <submittedName>
        <fullName evidence="15">ATP-binding cassette domain-containing protein</fullName>
    </submittedName>
</protein>
<evidence type="ECO:0000256" key="12">
    <source>
        <dbReference type="ARBA" id="ARBA00023136"/>
    </source>
</evidence>
<dbReference type="InterPro" id="IPR017871">
    <property type="entry name" value="ABC_transporter-like_CS"/>
</dbReference>
<evidence type="ECO:0000313" key="16">
    <source>
        <dbReference type="Proteomes" id="UP000293652"/>
    </source>
</evidence>
<name>A0A4Q8XSU7_RHILE</name>
<reference evidence="15 16" key="1">
    <citation type="submission" date="2019-02" db="EMBL/GenBank/DDBJ databases">
        <title>The genomic architecture of introgression among sibling species of bacteria.</title>
        <authorList>
            <person name="Cavassim M.I.A."/>
            <person name="Moeskjaer S."/>
            <person name="Moslemi C."/>
            <person name="Fields B."/>
            <person name="Bachmann A."/>
            <person name="Vilhjalmsson B."/>
            <person name="Schierup M.H."/>
            <person name="Young J.P.W."/>
            <person name="Andersen S.U."/>
        </authorList>
    </citation>
    <scope>NUCLEOTIDE SEQUENCE [LARGE SCALE GENOMIC DNA]</scope>
    <source>
        <strain evidence="15 16">SM145A</strain>
        <plasmid evidence="15">pSM145A_Rh05</plasmid>
    </source>
</reference>
<gene>
    <name evidence="15" type="ORF">ELI03_30705</name>
</gene>
<evidence type="ECO:0000256" key="4">
    <source>
        <dbReference type="ARBA" id="ARBA00022475"/>
    </source>
</evidence>
<dbReference type="PANTHER" id="PTHR43790:SF3">
    <property type="entry name" value="D-ALLOSE IMPORT ATP-BINDING PROTEIN ALSA-RELATED"/>
    <property type="match status" value="1"/>
</dbReference>
<keyword evidence="15" id="KW-0614">Plasmid</keyword>
<dbReference type="GO" id="GO:0016887">
    <property type="term" value="F:ATP hydrolysis activity"/>
    <property type="evidence" value="ECO:0007669"/>
    <property type="project" value="InterPro"/>
</dbReference>
<evidence type="ECO:0000256" key="7">
    <source>
        <dbReference type="ARBA" id="ARBA00022737"/>
    </source>
</evidence>
<evidence type="ECO:0000256" key="2">
    <source>
        <dbReference type="ARBA" id="ARBA00005417"/>
    </source>
</evidence>
<dbReference type="PANTHER" id="PTHR43790">
    <property type="entry name" value="CARBOHYDRATE TRANSPORT ATP-BINDING PROTEIN MG119-RELATED"/>
    <property type="match status" value="1"/>
</dbReference>
<feature type="transmembrane region" description="Helical" evidence="13">
    <location>
        <begin position="628"/>
        <end position="650"/>
    </location>
</feature>
<keyword evidence="11 13" id="KW-1133">Transmembrane helix</keyword>